<dbReference type="EMBL" id="JBHMBH010000019">
    <property type="protein sequence ID" value="MFB9714014.1"/>
    <property type="molecule type" value="Genomic_DNA"/>
</dbReference>
<name>A0ABV5UND4_9MICC</name>
<dbReference type="PROSITE" id="PS51257">
    <property type="entry name" value="PROKAR_LIPOPROTEIN"/>
    <property type="match status" value="1"/>
</dbReference>
<keyword evidence="3" id="KW-1185">Reference proteome</keyword>
<dbReference type="RefSeq" id="WP_345042763.1">
    <property type="nucleotide sequence ID" value="NZ_BAABED010000001.1"/>
</dbReference>
<reference evidence="2 3" key="1">
    <citation type="submission" date="2024-09" db="EMBL/GenBank/DDBJ databases">
        <authorList>
            <person name="Sun Q."/>
            <person name="Mori K."/>
        </authorList>
    </citation>
    <scope>NUCLEOTIDE SEQUENCE [LARGE SCALE GENOMIC DNA]</scope>
    <source>
        <strain evidence="2 3">JCM 13519</strain>
    </source>
</reference>
<sequence length="77" mass="8348">MMKRSFTILSIVFSAAAGLTACGSHPGASVDKSQPSSKQLEVYQTNVQGDPLVCVRDNGYDSISCNWEAWNKVRPAK</sequence>
<feature type="signal peptide" evidence="1">
    <location>
        <begin position="1"/>
        <end position="21"/>
    </location>
</feature>
<dbReference type="Proteomes" id="UP001589536">
    <property type="component" value="Unassembled WGS sequence"/>
</dbReference>
<gene>
    <name evidence="2" type="ORF">ACFFPI_07570</name>
</gene>
<protein>
    <recommendedName>
        <fullName evidence="4">Lipoprotein</fullName>
    </recommendedName>
</protein>
<keyword evidence="1" id="KW-0732">Signal</keyword>
<comment type="caution">
    <text evidence="2">The sequence shown here is derived from an EMBL/GenBank/DDBJ whole genome shotgun (WGS) entry which is preliminary data.</text>
</comment>
<feature type="chain" id="PRO_5047538115" description="Lipoprotein" evidence="1">
    <location>
        <begin position="22"/>
        <end position="77"/>
    </location>
</feature>
<organism evidence="2 3">
    <name type="scientific">Arthrobacter methylotrophus</name>
    <dbReference type="NCBI Taxonomy" id="121291"/>
    <lineage>
        <taxon>Bacteria</taxon>
        <taxon>Bacillati</taxon>
        <taxon>Actinomycetota</taxon>
        <taxon>Actinomycetes</taxon>
        <taxon>Micrococcales</taxon>
        <taxon>Micrococcaceae</taxon>
        <taxon>Arthrobacter</taxon>
    </lineage>
</organism>
<evidence type="ECO:0000313" key="3">
    <source>
        <dbReference type="Proteomes" id="UP001589536"/>
    </source>
</evidence>
<evidence type="ECO:0000313" key="2">
    <source>
        <dbReference type="EMBL" id="MFB9714014.1"/>
    </source>
</evidence>
<evidence type="ECO:0008006" key="4">
    <source>
        <dbReference type="Google" id="ProtNLM"/>
    </source>
</evidence>
<accession>A0ABV5UND4</accession>
<evidence type="ECO:0000256" key="1">
    <source>
        <dbReference type="SAM" id="SignalP"/>
    </source>
</evidence>
<proteinExistence type="predicted"/>